<feature type="region of interest" description="Disordered" evidence="1">
    <location>
        <begin position="38"/>
        <end position="57"/>
    </location>
</feature>
<evidence type="ECO:0000256" key="1">
    <source>
        <dbReference type="SAM" id="MobiDB-lite"/>
    </source>
</evidence>
<sequence>MEEIEIEPEEYFYSQNISFDFADFSENNIQLLNEYTEDSLSERSKNENNNFEIYSNT</sequence>
<feature type="compositionally biased region" description="Polar residues" evidence="1">
    <location>
        <begin position="47"/>
        <end position="57"/>
    </location>
</feature>
<feature type="non-terminal residue" evidence="2">
    <location>
        <position position="57"/>
    </location>
</feature>
<organism evidence="2 3">
    <name type="scientific">Diversispora eburnea</name>
    <dbReference type="NCBI Taxonomy" id="1213867"/>
    <lineage>
        <taxon>Eukaryota</taxon>
        <taxon>Fungi</taxon>
        <taxon>Fungi incertae sedis</taxon>
        <taxon>Mucoromycota</taxon>
        <taxon>Glomeromycotina</taxon>
        <taxon>Glomeromycetes</taxon>
        <taxon>Diversisporales</taxon>
        <taxon>Diversisporaceae</taxon>
        <taxon>Diversispora</taxon>
    </lineage>
</organism>
<proteinExistence type="predicted"/>
<accession>A0A9N9BLV0</accession>
<name>A0A9N9BLV0_9GLOM</name>
<evidence type="ECO:0000313" key="2">
    <source>
        <dbReference type="EMBL" id="CAG8570929.1"/>
    </source>
</evidence>
<dbReference type="EMBL" id="CAJVPK010001103">
    <property type="protein sequence ID" value="CAG8570929.1"/>
    <property type="molecule type" value="Genomic_DNA"/>
</dbReference>
<comment type="caution">
    <text evidence="2">The sequence shown here is derived from an EMBL/GenBank/DDBJ whole genome shotgun (WGS) entry which is preliminary data.</text>
</comment>
<keyword evidence="3" id="KW-1185">Reference proteome</keyword>
<evidence type="ECO:0000313" key="3">
    <source>
        <dbReference type="Proteomes" id="UP000789706"/>
    </source>
</evidence>
<dbReference type="AlphaFoldDB" id="A0A9N9BLV0"/>
<reference evidence="2" key="1">
    <citation type="submission" date="2021-06" db="EMBL/GenBank/DDBJ databases">
        <authorList>
            <person name="Kallberg Y."/>
            <person name="Tangrot J."/>
            <person name="Rosling A."/>
        </authorList>
    </citation>
    <scope>NUCLEOTIDE SEQUENCE</scope>
    <source>
        <strain evidence="2">AZ414A</strain>
    </source>
</reference>
<protein>
    <submittedName>
        <fullName evidence="2">4000_t:CDS:1</fullName>
    </submittedName>
</protein>
<gene>
    <name evidence="2" type="ORF">DEBURN_LOCUS8077</name>
</gene>
<dbReference type="Proteomes" id="UP000789706">
    <property type="component" value="Unassembled WGS sequence"/>
</dbReference>